<reference evidence="2" key="1">
    <citation type="journal article" date="2014" name="Nat. Genet.">
        <title>Genome of the human hookworm Necator americanus.</title>
        <authorList>
            <person name="Tang Y.T."/>
            <person name="Gao X."/>
            <person name="Rosa B.A."/>
            <person name="Abubucker S."/>
            <person name="Hallsworth-Pepin K."/>
            <person name="Martin J."/>
            <person name="Tyagi R."/>
            <person name="Heizer E."/>
            <person name="Zhang X."/>
            <person name="Bhonagiri-Palsikar V."/>
            <person name="Minx P."/>
            <person name="Warren W.C."/>
            <person name="Wang Q."/>
            <person name="Zhan B."/>
            <person name="Hotez P.J."/>
            <person name="Sternberg P.W."/>
            <person name="Dougall A."/>
            <person name="Gaze S.T."/>
            <person name="Mulvenna J."/>
            <person name="Sotillo J."/>
            <person name="Ranganathan S."/>
            <person name="Rabelo E.M."/>
            <person name="Wilson R.K."/>
            <person name="Felgner P.L."/>
            <person name="Bethony J."/>
            <person name="Hawdon J.M."/>
            <person name="Gasser R.B."/>
            <person name="Loukas A."/>
            <person name="Mitreva M."/>
        </authorList>
    </citation>
    <scope>NUCLEOTIDE SEQUENCE [LARGE SCALE GENOMIC DNA]</scope>
</reference>
<evidence type="ECO:0000313" key="1">
    <source>
        <dbReference type="EMBL" id="ETN84269.1"/>
    </source>
</evidence>
<dbReference type="KEGG" id="nai:NECAME_06957"/>
<keyword evidence="2" id="KW-1185">Reference proteome</keyword>
<dbReference type="Proteomes" id="UP000053676">
    <property type="component" value="Unassembled WGS sequence"/>
</dbReference>
<evidence type="ECO:0000313" key="2">
    <source>
        <dbReference type="Proteomes" id="UP000053676"/>
    </source>
</evidence>
<protein>
    <submittedName>
        <fullName evidence="1">Uncharacterized protein</fullName>
    </submittedName>
</protein>
<organism evidence="1 2">
    <name type="scientific">Necator americanus</name>
    <name type="common">Human hookworm</name>
    <dbReference type="NCBI Taxonomy" id="51031"/>
    <lineage>
        <taxon>Eukaryota</taxon>
        <taxon>Metazoa</taxon>
        <taxon>Ecdysozoa</taxon>
        <taxon>Nematoda</taxon>
        <taxon>Chromadorea</taxon>
        <taxon>Rhabditida</taxon>
        <taxon>Rhabditina</taxon>
        <taxon>Rhabditomorpha</taxon>
        <taxon>Strongyloidea</taxon>
        <taxon>Ancylostomatidae</taxon>
        <taxon>Bunostominae</taxon>
        <taxon>Necator</taxon>
    </lineage>
</organism>
<accession>W2TRJ8</accession>
<dbReference type="AlphaFoldDB" id="W2TRJ8"/>
<sequence length="158" mass="18400">MNVNGCSNRKAMVPRDKFPSEKHKTVVCRKTAKTTGEYTVVICMTRIWCLKTFRMRSFLAIGTDVEMLLHAIRLKLFWFLLPFHFFKEEDAKMTSPRRLASMCLISWNDALIAMTTSGSKTSLWEVILNNQKKLIEMKLHIKKVRKRKEVEPYAVVDG</sequence>
<proteinExistence type="predicted"/>
<gene>
    <name evidence="1" type="ORF">NECAME_06957</name>
</gene>
<name>W2TRJ8_NECAM</name>
<dbReference type="EMBL" id="KI657975">
    <property type="protein sequence ID" value="ETN84269.1"/>
    <property type="molecule type" value="Genomic_DNA"/>
</dbReference>